<gene>
    <name evidence="1" type="ORF">PBR20603_01419</name>
</gene>
<evidence type="ECO:0000313" key="2">
    <source>
        <dbReference type="Proteomes" id="UP000382040"/>
    </source>
</evidence>
<dbReference type="InterPro" id="IPR036291">
    <property type="entry name" value="NAD(P)-bd_dom_sf"/>
</dbReference>
<reference evidence="1 2" key="1">
    <citation type="submission" date="2019-08" db="EMBL/GenBank/DDBJ databases">
        <authorList>
            <person name="Peeters C."/>
        </authorList>
    </citation>
    <scope>NUCLEOTIDE SEQUENCE [LARGE SCALE GENOMIC DNA]</scope>
    <source>
        <strain evidence="1 2">LMG 20603</strain>
    </source>
</reference>
<dbReference type="EMBL" id="CABPST010000002">
    <property type="protein sequence ID" value="VVE87483.1"/>
    <property type="molecule type" value="Genomic_DNA"/>
</dbReference>
<dbReference type="SUPFAM" id="SSF51735">
    <property type="entry name" value="NAD(P)-binding Rossmann-fold domains"/>
    <property type="match status" value="1"/>
</dbReference>
<accession>A0A5E5BSS1</accession>
<sequence>MADEARQACFERHASELPVGRVGQPDDVAQAIAFLIGSGYTTATIMERDGGLRLV</sequence>
<dbReference type="Gene3D" id="3.40.50.720">
    <property type="entry name" value="NAD(P)-binding Rossmann-like Domain"/>
    <property type="match status" value="1"/>
</dbReference>
<dbReference type="OrthoDB" id="9806974at2"/>
<dbReference type="AlphaFoldDB" id="A0A5E5BSS1"/>
<name>A0A5E5BSS1_9BURK</name>
<dbReference type="Proteomes" id="UP000382040">
    <property type="component" value="Unassembled WGS sequence"/>
</dbReference>
<proteinExistence type="predicted"/>
<protein>
    <submittedName>
        <fullName evidence="1">Short-chain dehydrogenase</fullName>
    </submittedName>
</protein>
<evidence type="ECO:0000313" key="1">
    <source>
        <dbReference type="EMBL" id="VVE87483.1"/>
    </source>
</evidence>
<keyword evidence="2" id="KW-1185">Reference proteome</keyword>
<organism evidence="1 2">
    <name type="scientific">Pandoraea bronchicola</name>
    <dbReference type="NCBI Taxonomy" id="2508287"/>
    <lineage>
        <taxon>Bacteria</taxon>
        <taxon>Pseudomonadati</taxon>
        <taxon>Pseudomonadota</taxon>
        <taxon>Betaproteobacteria</taxon>
        <taxon>Burkholderiales</taxon>
        <taxon>Burkholderiaceae</taxon>
        <taxon>Pandoraea</taxon>
    </lineage>
</organism>